<keyword evidence="4 5" id="KW-0720">Serine protease</keyword>
<dbReference type="PANTHER" id="PTHR43806:SF11">
    <property type="entry name" value="CEREVISIN-RELATED"/>
    <property type="match status" value="1"/>
</dbReference>
<evidence type="ECO:0000313" key="9">
    <source>
        <dbReference type="Proteomes" id="UP001448207"/>
    </source>
</evidence>
<dbReference type="Gene3D" id="3.40.50.200">
    <property type="entry name" value="Peptidase S8/S53 domain"/>
    <property type="match status" value="1"/>
</dbReference>
<evidence type="ECO:0000256" key="4">
    <source>
        <dbReference type="ARBA" id="ARBA00022825"/>
    </source>
</evidence>
<dbReference type="InterPro" id="IPR000209">
    <property type="entry name" value="Peptidase_S8/S53_dom"/>
</dbReference>
<dbReference type="Gene3D" id="3.30.70.80">
    <property type="entry name" value="Peptidase S8 propeptide/proteinase inhibitor I9"/>
    <property type="match status" value="1"/>
</dbReference>
<evidence type="ECO:0000313" key="8">
    <source>
        <dbReference type="EMBL" id="KAL0091904.1"/>
    </source>
</evidence>
<evidence type="ECO:0000259" key="6">
    <source>
        <dbReference type="Pfam" id="PF00082"/>
    </source>
</evidence>
<name>A0ABR3B755_PHYBL</name>
<dbReference type="PROSITE" id="PS51892">
    <property type="entry name" value="SUBTILASE"/>
    <property type="match status" value="1"/>
</dbReference>
<dbReference type="SUPFAM" id="SSF52743">
    <property type="entry name" value="Subtilisin-like"/>
    <property type="match status" value="1"/>
</dbReference>
<dbReference type="PROSITE" id="PS00136">
    <property type="entry name" value="SUBTILASE_ASP"/>
    <property type="match status" value="1"/>
</dbReference>
<evidence type="ECO:0000256" key="1">
    <source>
        <dbReference type="ARBA" id="ARBA00011073"/>
    </source>
</evidence>
<comment type="similarity">
    <text evidence="1 5">Belongs to the peptidase S8 family.</text>
</comment>
<feature type="active site" description="Charge relay system" evidence="5">
    <location>
        <position position="349"/>
    </location>
</feature>
<dbReference type="InterPro" id="IPR015500">
    <property type="entry name" value="Peptidase_S8_subtilisin-rel"/>
</dbReference>
<dbReference type="InterPro" id="IPR023827">
    <property type="entry name" value="Peptidase_S8_Asp-AS"/>
</dbReference>
<proteinExistence type="inferred from homology"/>
<dbReference type="InterPro" id="IPR034193">
    <property type="entry name" value="PCSK9_ProteinaseK-like"/>
</dbReference>
<dbReference type="Proteomes" id="UP001448207">
    <property type="component" value="Unassembled WGS sequence"/>
</dbReference>
<organism evidence="8 9">
    <name type="scientific">Phycomyces blakesleeanus</name>
    <dbReference type="NCBI Taxonomy" id="4837"/>
    <lineage>
        <taxon>Eukaryota</taxon>
        <taxon>Fungi</taxon>
        <taxon>Fungi incertae sedis</taxon>
        <taxon>Mucoromycota</taxon>
        <taxon>Mucoromycotina</taxon>
        <taxon>Mucoromycetes</taxon>
        <taxon>Mucorales</taxon>
        <taxon>Phycomycetaceae</taxon>
        <taxon>Phycomyces</taxon>
    </lineage>
</organism>
<sequence length="408" mass="44801">MSIHPPKPYSVRPHSMEQFSIVPDAYIIVFKPETKQETALSHYNEIEDIQQSEISHTNQNLDYGVIHKYEIGGFKGYSGKFSSSVIRIIQTYEEVDYIEQDKYVQAASIQNKAPWGLARISHRKRLNNMTFDKFIYEDDGGEYVTVYILDTGIYEEHEDFEDRASWGVNFLRNSPDIDIDGHGTHSAGIIGGKIHGVAKMAKLVAVKVLDDHGTGTVSTVIAGINWVSKSHQYNIQQSCLHPLDSIYKGAVATLNFFTTKSVALNQAVNIGTYHGITIVVPAGNTKVNACEYSPASATEAITVGASTYYDAGTSFSNFGDCVDIYAPGQNILSAWNSGRHAKKVHSGTSEAASHVAGLAAYYASMRKGQSTPEYIKETISLTSTNKTITVAYPSGLHSAEPLAFYDIN</sequence>
<feature type="domain" description="Inhibitor I9" evidence="7">
    <location>
        <begin position="26"/>
        <end position="106"/>
    </location>
</feature>
<dbReference type="Pfam" id="PF05922">
    <property type="entry name" value="Inhibitor_I9"/>
    <property type="match status" value="1"/>
</dbReference>
<dbReference type="PANTHER" id="PTHR43806">
    <property type="entry name" value="PEPTIDASE S8"/>
    <property type="match status" value="1"/>
</dbReference>
<dbReference type="InterPro" id="IPR010259">
    <property type="entry name" value="S8pro/Inhibitor_I9"/>
</dbReference>
<evidence type="ECO:0000256" key="5">
    <source>
        <dbReference type="PROSITE-ProRule" id="PRU01240"/>
    </source>
</evidence>
<evidence type="ECO:0000259" key="7">
    <source>
        <dbReference type="Pfam" id="PF05922"/>
    </source>
</evidence>
<reference evidence="8 9" key="1">
    <citation type="submission" date="2024-04" db="EMBL/GenBank/DDBJ databases">
        <title>Symmetric and asymmetric DNA N6-adenine methylation regulates different biological responses in Mucorales.</title>
        <authorList>
            <consortium name="Lawrence Berkeley National Laboratory"/>
            <person name="Lax C."/>
            <person name="Mondo S.J."/>
            <person name="Osorio-Concepcion M."/>
            <person name="Muszewska A."/>
            <person name="Corrochano-Luque M."/>
            <person name="Gutierrez G."/>
            <person name="Riley R."/>
            <person name="Lipzen A."/>
            <person name="Guo J."/>
            <person name="Hundley H."/>
            <person name="Amirebrahimi M."/>
            <person name="Ng V."/>
            <person name="Lorenzo-Gutierrez D."/>
            <person name="Binder U."/>
            <person name="Yang J."/>
            <person name="Song Y."/>
            <person name="Canovas D."/>
            <person name="Navarro E."/>
            <person name="Freitag M."/>
            <person name="Gabaldon T."/>
            <person name="Grigoriev I.V."/>
            <person name="Corrochano L.M."/>
            <person name="Nicolas F.E."/>
            <person name="Garre V."/>
        </authorList>
    </citation>
    <scope>NUCLEOTIDE SEQUENCE [LARGE SCALE GENOMIC DNA]</scope>
    <source>
        <strain evidence="8 9">L51</strain>
    </source>
</reference>
<dbReference type="InterPro" id="IPR050131">
    <property type="entry name" value="Peptidase_S8_subtilisin-like"/>
</dbReference>
<comment type="caution">
    <text evidence="8">The sequence shown here is derived from an EMBL/GenBank/DDBJ whole genome shotgun (WGS) entry which is preliminary data.</text>
</comment>
<accession>A0ABR3B755</accession>
<keyword evidence="2 5" id="KW-0645">Protease</keyword>
<dbReference type="EMBL" id="JBCLYO010000003">
    <property type="protein sequence ID" value="KAL0091904.1"/>
    <property type="molecule type" value="Genomic_DNA"/>
</dbReference>
<feature type="active site" description="Charge relay system" evidence="5">
    <location>
        <position position="150"/>
    </location>
</feature>
<keyword evidence="9" id="KW-1185">Reference proteome</keyword>
<evidence type="ECO:0000256" key="3">
    <source>
        <dbReference type="ARBA" id="ARBA00022801"/>
    </source>
</evidence>
<dbReference type="PRINTS" id="PR00723">
    <property type="entry name" value="SUBTILISIN"/>
</dbReference>
<dbReference type="CDD" id="cd04077">
    <property type="entry name" value="Peptidases_S8_PCSK9_ProteinaseK_like"/>
    <property type="match status" value="1"/>
</dbReference>
<feature type="active site" description="Charge relay system" evidence="5">
    <location>
        <position position="182"/>
    </location>
</feature>
<evidence type="ECO:0000256" key="2">
    <source>
        <dbReference type="ARBA" id="ARBA00022670"/>
    </source>
</evidence>
<dbReference type="Pfam" id="PF00082">
    <property type="entry name" value="Peptidase_S8"/>
    <property type="match status" value="1"/>
</dbReference>
<protein>
    <submittedName>
        <fullName evidence="8">Peptidase S8/S53 domain-containing protein</fullName>
    </submittedName>
</protein>
<dbReference type="InterPro" id="IPR036852">
    <property type="entry name" value="Peptidase_S8/S53_dom_sf"/>
</dbReference>
<dbReference type="InterPro" id="IPR037045">
    <property type="entry name" value="S8pro/Inhibitor_I9_sf"/>
</dbReference>
<feature type="domain" description="Peptidase S8/S53" evidence="6">
    <location>
        <begin position="143"/>
        <end position="386"/>
    </location>
</feature>
<gene>
    <name evidence="8" type="ORF">J3Q64DRAFT_1808419</name>
</gene>
<keyword evidence="3 5" id="KW-0378">Hydrolase</keyword>